<feature type="transmembrane region" description="Helical" evidence="5">
    <location>
        <begin position="84"/>
        <end position="106"/>
    </location>
</feature>
<sequence>MIVNFETHASNERTFLSWVRTAVAIVGFGLAAARLSARAEPLWSTYLLFAAGGAVVMIAWLRMRHKRRRIDLKEQLPDDDGPAETFLLLLVMALFVLLGSFAVHVAP</sequence>
<protein>
    <submittedName>
        <fullName evidence="7">Putative membrane protein</fullName>
    </submittedName>
</protein>
<evidence type="ECO:0000256" key="4">
    <source>
        <dbReference type="ARBA" id="ARBA00023136"/>
    </source>
</evidence>
<name>A0A7W6DNA3_9RHOB</name>
<evidence type="ECO:0000313" key="8">
    <source>
        <dbReference type="Proteomes" id="UP000541426"/>
    </source>
</evidence>
<comment type="subcellular location">
    <subcellularLocation>
        <location evidence="1">Endomembrane system</location>
        <topology evidence="1">Multi-pass membrane protein</topology>
    </subcellularLocation>
</comment>
<comment type="caution">
    <text evidence="7">The sequence shown here is derived from an EMBL/GenBank/DDBJ whole genome shotgun (WGS) entry which is preliminary data.</text>
</comment>
<evidence type="ECO:0000313" key="7">
    <source>
        <dbReference type="EMBL" id="MBB3985882.1"/>
    </source>
</evidence>
<dbReference type="AlphaFoldDB" id="A0A7W6DNA3"/>
<evidence type="ECO:0000256" key="1">
    <source>
        <dbReference type="ARBA" id="ARBA00004127"/>
    </source>
</evidence>
<dbReference type="InterPro" id="IPR003807">
    <property type="entry name" value="DUF202"/>
</dbReference>
<dbReference type="Pfam" id="PF02656">
    <property type="entry name" value="DUF202"/>
    <property type="match status" value="1"/>
</dbReference>
<organism evidence="7 8">
    <name type="scientific">Sagittula marina</name>
    <dbReference type="NCBI Taxonomy" id="943940"/>
    <lineage>
        <taxon>Bacteria</taxon>
        <taxon>Pseudomonadati</taxon>
        <taxon>Pseudomonadota</taxon>
        <taxon>Alphaproteobacteria</taxon>
        <taxon>Rhodobacterales</taxon>
        <taxon>Roseobacteraceae</taxon>
        <taxon>Sagittula</taxon>
    </lineage>
</organism>
<dbReference type="GO" id="GO:0012505">
    <property type="term" value="C:endomembrane system"/>
    <property type="evidence" value="ECO:0007669"/>
    <property type="project" value="UniProtKB-SubCell"/>
</dbReference>
<gene>
    <name evidence="7" type="ORF">GGQ68_002220</name>
</gene>
<keyword evidence="2 5" id="KW-0812">Transmembrane</keyword>
<evidence type="ECO:0000256" key="5">
    <source>
        <dbReference type="SAM" id="Phobius"/>
    </source>
</evidence>
<proteinExistence type="predicted"/>
<keyword evidence="8" id="KW-1185">Reference proteome</keyword>
<feature type="transmembrane region" description="Helical" evidence="5">
    <location>
        <begin position="18"/>
        <end position="37"/>
    </location>
</feature>
<dbReference type="RefSeq" id="WP_183965836.1">
    <property type="nucleotide sequence ID" value="NZ_BAABBZ010000007.1"/>
</dbReference>
<evidence type="ECO:0000259" key="6">
    <source>
        <dbReference type="Pfam" id="PF02656"/>
    </source>
</evidence>
<evidence type="ECO:0000256" key="2">
    <source>
        <dbReference type="ARBA" id="ARBA00022692"/>
    </source>
</evidence>
<feature type="domain" description="DUF202" evidence="6">
    <location>
        <begin position="7"/>
        <end position="68"/>
    </location>
</feature>
<accession>A0A7W6DNA3</accession>
<keyword evidence="4 5" id="KW-0472">Membrane</keyword>
<dbReference type="EMBL" id="JACIEJ010000005">
    <property type="protein sequence ID" value="MBB3985882.1"/>
    <property type="molecule type" value="Genomic_DNA"/>
</dbReference>
<dbReference type="Proteomes" id="UP000541426">
    <property type="component" value="Unassembled WGS sequence"/>
</dbReference>
<reference evidence="7 8" key="1">
    <citation type="submission" date="2020-08" db="EMBL/GenBank/DDBJ databases">
        <title>Genomic Encyclopedia of Type Strains, Phase IV (KMG-IV): sequencing the most valuable type-strain genomes for metagenomic binning, comparative biology and taxonomic classification.</title>
        <authorList>
            <person name="Goeker M."/>
        </authorList>
    </citation>
    <scope>NUCLEOTIDE SEQUENCE [LARGE SCALE GENOMIC DNA]</scope>
    <source>
        <strain evidence="7 8">DSM 102235</strain>
    </source>
</reference>
<keyword evidence="3 5" id="KW-1133">Transmembrane helix</keyword>
<evidence type="ECO:0000256" key="3">
    <source>
        <dbReference type="ARBA" id="ARBA00022989"/>
    </source>
</evidence>
<feature type="transmembrane region" description="Helical" evidence="5">
    <location>
        <begin position="43"/>
        <end position="63"/>
    </location>
</feature>